<dbReference type="RefSeq" id="XP_067077072.1">
    <property type="nucleotide sequence ID" value="XM_067220971.1"/>
</dbReference>
<dbReference type="AlphaFoldDB" id="A0A1G4I1E6"/>
<protein>
    <submittedName>
        <fullName evidence="2">Uncharacterized protein</fullName>
    </submittedName>
</protein>
<dbReference type="Proteomes" id="UP000195570">
    <property type="component" value="Unassembled WGS sequence"/>
</dbReference>
<name>A0A1G4I1E6_TRYEQ</name>
<evidence type="ECO:0000313" key="3">
    <source>
        <dbReference type="Proteomes" id="UP000195570"/>
    </source>
</evidence>
<proteinExistence type="predicted"/>
<accession>A0A1G4I1E6</accession>
<evidence type="ECO:0000313" key="2">
    <source>
        <dbReference type="EMBL" id="SCU65472.1"/>
    </source>
</evidence>
<organism evidence="2 3">
    <name type="scientific">Trypanosoma equiperdum</name>
    <dbReference type="NCBI Taxonomy" id="5694"/>
    <lineage>
        <taxon>Eukaryota</taxon>
        <taxon>Discoba</taxon>
        <taxon>Euglenozoa</taxon>
        <taxon>Kinetoplastea</taxon>
        <taxon>Metakinetoplastina</taxon>
        <taxon>Trypanosomatida</taxon>
        <taxon>Trypanosomatidae</taxon>
        <taxon>Trypanosoma</taxon>
    </lineage>
</organism>
<gene>
    <name evidence="2" type="ORF">TEOVI_000019700</name>
</gene>
<dbReference type="VEuPathDB" id="TriTrypDB:TEOVI_000019700"/>
<reference evidence="2" key="1">
    <citation type="submission" date="2016-09" db="EMBL/GenBank/DDBJ databases">
        <authorList>
            <person name="Hebert L."/>
            <person name="Moumen B."/>
        </authorList>
    </citation>
    <scope>NUCLEOTIDE SEQUENCE [LARGE SCALE GENOMIC DNA]</scope>
    <source>
        <strain evidence="2">OVI</strain>
    </source>
</reference>
<dbReference type="GeneID" id="92374137"/>
<evidence type="ECO:0000256" key="1">
    <source>
        <dbReference type="SAM" id="MobiDB-lite"/>
    </source>
</evidence>
<keyword evidence="3" id="KW-1185">Reference proteome</keyword>
<sequence length="96" mass="10969">MQSSCMRRCLSALQLYVLEQRKTVMSYKYVEDAVGVKAAFNRLSAEDVALLENKAEALRHDIALQSILYSNTPPTEDEMNYIENENDEDSDEVVTF</sequence>
<feature type="region of interest" description="Disordered" evidence="1">
    <location>
        <begin position="75"/>
        <end position="96"/>
    </location>
</feature>
<comment type="caution">
    <text evidence="2">The sequence shown here is derived from an EMBL/GenBank/DDBJ whole genome shotgun (WGS) entry which is preliminary data.</text>
</comment>
<dbReference type="EMBL" id="CZPT02000299">
    <property type="protein sequence ID" value="SCU65472.1"/>
    <property type="molecule type" value="Genomic_DNA"/>
</dbReference>